<keyword evidence="2" id="KW-1185">Reference proteome</keyword>
<reference evidence="1" key="1">
    <citation type="submission" date="2020-12" db="EMBL/GenBank/DDBJ databases">
        <title>WGS assembly of Carya illinoinensis cv. Pawnee.</title>
        <authorList>
            <person name="Platts A."/>
            <person name="Shu S."/>
            <person name="Wright S."/>
            <person name="Barry K."/>
            <person name="Edger P."/>
            <person name="Pires J.C."/>
            <person name="Schmutz J."/>
        </authorList>
    </citation>
    <scope>NUCLEOTIDE SEQUENCE</scope>
    <source>
        <tissue evidence="1">Leaf</tissue>
    </source>
</reference>
<name>A0A8T1RME3_CARIL</name>
<dbReference type="Proteomes" id="UP000811609">
    <property type="component" value="Chromosome 1"/>
</dbReference>
<proteinExistence type="predicted"/>
<dbReference type="AlphaFoldDB" id="A0A8T1RME3"/>
<evidence type="ECO:0000313" key="2">
    <source>
        <dbReference type="Proteomes" id="UP000811609"/>
    </source>
</evidence>
<accession>A0A8T1RME3</accession>
<sequence length="67" mass="7459">MGFLSVIDTQERVIGRKGAGAACPYCGGPVLAWDYDTHLVFCCLPISHKLKKKYYCTLCSRRLVPAH</sequence>
<comment type="caution">
    <text evidence="1">The sequence shown here is derived from an EMBL/GenBank/DDBJ whole genome shotgun (WGS) entry which is preliminary data.</text>
</comment>
<protein>
    <recommendedName>
        <fullName evidence="3">Methionyl-tRNA synthetase</fullName>
    </recommendedName>
</protein>
<dbReference type="PANTHER" id="PTHR33320:SF34">
    <property type="entry name" value="ZINC-RIBBON 15 DOMAIN-CONTAINING PROTEIN"/>
    <property type="match status" value="1"/>
</dbReference>
<organism evidence="1 2">
    <name type="scientific">Carya illinoinensis</name>
    <name type="common">Pecan</name>
    <dbReference type="NCBI Taxonomy" id="32201"/>
    <lineage>
        <taxon>Eukaryota</taxon>
        <taxon>Viridiplantae</taxon>
        <taxon>Streptophyta</taxon>
        <taxon>Embryophyta</taxon>
        <taxon>Tracheophyta</taxon>
        <taxon>Spermatophyta</taxon>
        <taxon>Magnoliopsida</taxon>
        <taxon>eudicotyledons</taxon>
        <taxon>Gunneridae</taxon>
        <taxon>Pentapetalae</taxon>
        <taxon>rosids</taxon>
        <taxon>fabids</taxon>
        <taxon>Fagales</taxon>
        <taxon>Juglandaceae</taxon>
        <taxon>Carya</taxon>
    </lineage>
</organism>
<gene>
    <name evidence="1" type="ORF">CIPAW_01G088700</name>
</gene>
<dbReference type="OrthoDB" id="610577at2759"/>
<dbReference type="EMBL" id="CM031809">
    <property type="protein sequence ID" value="KAG6667252.1"/>
    <property type="molecule type" value="Genomic_DNA"/>
</dbReference>
<evidence type="ECO:0008006" key="3">
    <source>
        <dbReference type="Google" id="ProtNLM"/>
    </source>
</evidence>
<evidence type="ECO:0000313" key="1">
    <source>
        <dbReference type="EMBL" id="KAG6667252.1"/>
    </source>
</evidence>
<dbReference type="PANTHER" id="PTHR33320">
    <property type="entry name" value="METHIONYL-TRNA SYNTHETASE"/>
    <property type="match status" value="1"/>
</dbReference>